<evidence type="ECO:0000313" key="2">
    <source>
        <dbReference type="Proteomes" id="UP001055811"/>
    </source>
</evidence>
<organism evidence="1 2">
    <name type="scientific">Cichorium intybus</name>
    <name type="common">Chicory</name>
    <dbReference type="NCBI Taxonomy" id="13427"/>
    <lineage>
        <taxon>Eukaryota</taxon>
        <taxon>Viridiplantae</taxon>
        <taxon>Streptophyta</taxon>
        <taxon>Embryophyta</taxon>
        <taxon>Tracheophyta</taxon>
        <taxon>Spermatophyta</taxon>
        <taxon>Magnoliopsida</taxon>
        <taxon>eudicotyledons</taxon>
        <taxon>Gunneridae</taxon>
        <taxon>Pentapetalae</taxon>
        <taxon>asterids</taxon>
        <taxon>campanulids</taxon>
        <taxon>Asterales</taxon>
        <taxon>Asteraceae</taxon>
        <taxon>Cichorioideae</taxon>
        <taxon>Cichorieae</taxon>
        <taxon>Cichoriinae</taxon>
        <taxon>Cichorium</taxon>
    </lineage>
</organism>
<accession>A0ACB9F071</accession>
<name>A0ACB9F071_CICIN</name>
<sequence>MIRRSYSRNTDNIDILIFLSLYLFPGLDAGYLVETVKDTYRTVSVSQEGQKFLTSESGPYEDNRSTAGDSMAVSGHDGLSQVGGGTTLQIASIRKNEACKICWNCPIAANIQATVLKVGSKDKLKPIKDELPEEVEYAHIKAWLTMQELGMSAETIFRETTKTIMFWAVFWFNR</sequence>
<comment type="caution">
    <text evidence="1">The sequence shown here is derived from an EMBL/GenBank/DDBJ whole genome shotgun (WGS) entry which is preliminary data.</text>
</comment>
<keyword evidence="2" id="KW-1185">Reference proteome</keyword>
<reference evidence="1 2" key="2">
    <citation type="journal article" date="2022" name="Mol. Ecol. Resour.">
        <title>The genomes of chicory, endive, great burdock and yacon provide insights into Asteraceae paleo-polyploidization history and plant inulin production.</title>
        <authorList>
            <person name="Fan W."/>
            <person name="Wang S."/>
            <person name="Wang H."/>
            <person name="Wang A."/>
            <person name="Jiang F."/>
            <person name="Liu H."/>
            <person name="Zhao H."/>
            <person name="Xu D."/>
            <person name="Zhang Y."/>
        </authorList>
    </citation>
    <scope>NUCLEOTIDE SEQUENCE [LARGE SCALE GENOMIC DNA]</scope>
    <source>
        <strain evidence="2">cv. Punajuju</strain>
        <tissue evidence="1">Leaves</tissue>
    </source>
</reference>
<dbReference type="Proteomes" id="UP001055811">
    <property type="component" value="Linkage Group LG03"/>
</dbReference>
<proteinExistence type="predicted"/>
<gene>
    <name evidence="1" type="ORF">L2E82_14052</name>
</gene>
<dbReference type="EMBL" id="CM042011">
    <property type="protein sequence ID" value="KAI3764052.1"/>
    <property type="molecule type" value="Genomic_DNA"/>
</dbReference>
<evidence type="ECO:0000313" key="1">
    <source>
        <dbReference type="EMBL" id="KAI3764052.1"/>
    </source>
</evidence>
<protein>
    <submittedName>
        <fullName evidence="1">Uncharacterized protein</fullName>
    </submittedName>
</protein>
<reference evidence="2" key="1">
    <citation type="journal article" date="2022" name="Mol. Ecol. Resour.">
        <title>The genomes of chicory, endive, great burdock and yacon provide insights into Asteraceae palaeo-polyploidization history and plant inulin production.</title>
        <authorList>
            <person name="Fan W."/>
            <person name="Wang S."/>
            <person name="Wang H."/>
            <person name="Wang A."/>
            <person name="Jiang F."/>
            <person name="Liu H."/>
            <person name="Zhao H."/>
            <person name="Xu D."/>
            <person name="Zhang Y."/>
        </authorList>
    </citation>
    <scope>NUCLEOTIDE SEQUENCE [LARGE SCALE GENOMIC DNA]</scope>
    <source>
        <strain evidence="2">cv. Punajuju</strain>
    </source>
</reference>